<proteinExistence type="predicted"/>
<sequence>MPSWWDPNYTLAITLAFGSLSYTAVRIIDEVWNLFIGRGSQLLGGVIVFSVFRAPIAEAFRTLAHPPYRTTLAMQYSTVSPASLWRYVADVPGFISRRASPTDRSTGRNAALATALLSISTLMVMITPTWLSAMTGYQALQTPVMPWMNDTYISLDNLSSCVMLIADGDRVGLSQNYCVGFDGDLLRDLETYTASIGPLVPSSLDDLSCSVTHIYRGVNHGEYGCPYWTTFHAASKFTHDGHTYQLDNNTLTLSSLIVANDTDGNYIVSIDSEHASVFIYDGKILTPNDFLQAGMCQPQRTYQWGFSFLLLFAFLVTMIVLSLTLYIYRCYGCRPSRREETTEIFGPFRTAIVVADRVRADLGDAVQGMSEKQIQVELAARQGPLRTSSWLAEKGARIMRRPARRNG</sequence>
<dbReference type="OrthoDB" id="3903561at2759"/>
<dbReference type="InParanoid" id="A0A1V8SM49"/>
<feature type="transmembrane region" description="Helical" evidence="1">
    <location>
        <begin position="110"/>
        <end position="131"/>
    </location>
</feature>
<comment type="caution">
    <text evidence="2">The sequence shown here is derived from an EMBL/GenBank/DDBJ whole genome shotgun (WGS) entry which is preliminary data.</text>
</comment>
<gene>
    <name evidence="2" type="ORF">B0A48_13990</name>
</gene>
<keyword evidence="1" id="KW-0472">Membrane</keyword>
<reference evidence="3" key="1">
    <citation type="submission" date="2017-03" db="EMBL/GenBank/DDBJ databases">
        <title>Genomes of endolithic fungi from Antarctica.</title>
        <authorList>
            <person name="Coleine C."/>
            <person name="Masonjones S."/>
            <person name="Stajich J.E."/>
        </authorList>
    </citation>
    <scope>NUCLEOTIDE SEQUENCE [LARGE SCALE GENOMIC DNA]</scope>
    <source>
        <strain evidence="3">CCFEE 5527</strain>
    </source>
</reference>
<name>A0A1V8SM49_9PEZI</name>
<keyword evidence="1" id="KW-0812">Transmembrane</keyword>
<evidence type="ECO:0000256" key="1">
    <source>
        <dbReference type="SAM" id="Phobius"/>
    </source>
</evidence>
<protein>
    <submittedName>
        <fullName evidence="2">Uncharacterized protein</fullName>
    </submittedName>
</protein>
<evidence type="ECO:0000313" key="2">
    <source>
        <dbReference type="EMBL" id="OQO00203.1"/>
    </source>
</evidence>
<dbReference type="AlphaFoldDB" id="A0A1V8SM49"/>
<keyword evidence="1" id="KW-1133">Transmembrane helix</keyword>
<evidence type="ECO:0000313" key="3">
    <source>
        <dbReference type="Proteomes" id="UP000192596"/>
    </source>
</evidence>
<feature type="transmembrane region" description="Helical" evidence="1">
    <location>
        <begin position="34"/>
        <end position="52"/>
    </location>
</feature>
<dbReference type="Proteomes" id="UP000192596">
    <property type="component" value="Unassembled WGS sequence"/>
</dbReference>
<feature type="transmembrane region" description="Helical" evidence="1">
    <location>
        <begin position="9"/>
        <end position="28"/>
    </location>
</feature>
<dbReference type="EMBL" id="NAJO01000036">
    <property type="protein sequence ID" value="OQO00203.1"/>
    <property type="molecule type" value="Genomic_DNA"/>
</dbReference>
<dbReference type="STRING" id="1507870.A0A1V8SM49"/>
<feature type="transmembrane region" description="Helical" evidence="1">
    <location>
        <begin position="304"/>
        <end position="328"/>
    </location>
</feature>
<accession>A0A1V8SM49</accession>
<organism evidence="2 3">
    <name type="scientific">Cryoendolithus antarcticus</name>
    <dbReference type="NCBI Taxonomy" id="1507870"/>
    <lineage>
        <taxon>Eukaryota</taxon>
        <taxon>Fungi</taxon>
        <taxon>Dikarya</taxon>
        <taxon>Ascomycota</taxon>
        <taxon>Pezizomycotina</taxon>
        <taxon>Dothideomycetes</taxon>
        <taxon>Dothideomycetidae</taxon>
        <taxon>Cladosporiales</taxon>
        <taxon>Cladosporiaceae</taxon>
        <taxon>Cryoendolithus</taxon>
    </lineage>
</organism>
<keyword evidence="3" id="KW-1185">Reference proteome</keyword>